<evidence type="ECO:0000256" key="1">
    <source>
        <dbReference type="ARBA" id="ARBA00022737"/>
    </source>
</evidence>
<evidence type="ECO:0000313" key="6">
    <source>
        <dbReference type="Proteomes" id="UP000192761"/>
    </source>
</evidence>
<evidence type="ECO:0000256" key="3">
    <source>
        <dbReference type="PROSITE-ProRule" id="PRU00339"/>
    </source>
</evidence>
<dbReference type="STRING" id="1121001.SAMN02745857_02675"/>
<reference evidence="5 6" key="1">
    <citation type="submission" date="2017-04" db="EMBL/GenBank/DDBJ databases">
        <authorList>
            <person name="Afonso C.L."/>
            <person name="Miller P.J."/>
            <person name="Scott M.A."/>
            <person name="Spackman E."/>
            <person name="Goraichik I."/>
            <person name="Dimitrov K.M."/>
            <person name="Suarez D.L."/>
            <person name="Swayne D.E."/>
        </authorList>
    </citation>
    <scope>NUCLEOTIDE SEQUENCE [LARGE SCALE GENOMIC DNA]</scope>
    <source>
        <strain evidence="5 6">DSM 23236</strain>
    </source>
</reference>
<dbReference type="PROSITE" id="PS50005">
    <property type="entry name" value="TPR"/>
    <property type="match status" value="1"/>
</dbReference>
<feature type="chain" id="PRO_5012325606" evidence="4">
    <location>
        <begin position="25"/>
        <end position="598"/>
    </location>
</feature>
<keyword evidence="2 3" id="KW-0802">TPR repeat</keyword>
<dbReference type="InterPro" id="IPR051012">
    <property type="entry name" value="CellSynth/LPSAsmb/PSIAsmb"/>
</dbReference>
<dbReference type="Pfam" id="PF14559">
    <property type="entry name" value="TPR_19"/>
    <property type="match status" value="2"/>
</dbReference>
<dbReference type="SUPFAM" id="SSF48452">
    <property type="entry name" value="TPR-like"/>
    <property type="match status" value="3"/>
</dbReference>
<accession>A0A1W1XSN6</accession>
<protein>
    <submittedName>
        <fullName evidence="5">Flp pilus assembly protein TadD, contains TPR repeats</fullName>
    </submittedName>
</protein>
<feature type="signal peptide" evidence="4">
    <location>
        <begin position="1"/>
        <end position="24"/>
    </location>
</feature>
<dbReference type="Gene3D" id="1.25.40.10">
    <property type="entry name" value="Tetratricopeptide repeat domain"/>
    <property type="match status" value="2"/>
</dbReference>
<proteinExistence type="predicted"/>
<organism evidence="5 6">
    <name type="scientific">Andreprevotia lacus DSM 23236</name>
    <dbReference type="NCBI Taxonomy" id="1121001"/>
    <lineage>
        <taxon>Bacteria</taxon>
        <taxon>Pseudomonadati</taxon>
        <taxon>Pseudomonadota</taxon>
        <taxon>Betaproteobacteria</taxon>
        <taxon>Neisseriales</taxon>
        <taxon>Chitinibacteraceae</taxon>
        <taxon>Andreprevotia</taxon>
    </lineage>
</organism>
<evidence type="ECO:0000313" key="5">
    <source>
        <dbReference type="EMBL" id="SMC26980.1"/>
    </source>
</evidence>
<keyword evidence="1" id="KW-0677">Repeat</keyword>
<dbReference type="Pfam" id="PF13432">
    <property type="entry name" value="TPR_16"/>
    <property type="match status" value="2"/>
</dbReference>
<gene>
    <name evidence="5" type="ORF">SAMN02745857_02675</name>
</gene>
<sequence>MPSMPVFKPIPSSLRLAGSGLALAWLLAACSSVPPAQNDVQPAAASGVAAASSPAAAQNDEADSDAPNADLPRMALTDDLLLRFLVGEVALQRGKGQLAAQTWSDLARRTQDPRVAKRATEVAMGTGQLALAREDAQIWIDSAPSSRPAKQVMLGLLLRANRLDEAQPYLEGILRDQPKEVAPFFAQLHQLWDKSTDRAGALKLTEALIQPYPKLAEAHFAHAVALANAGKVDEAIAELDAAEQLKPDWETPLVYHAQLLPAEQRLAYLQAAQKRHPKQLNVQLSVAKELVLAKRYDEALKYYDAALTVQPDNLEAKVGSGLVALQQHNLALAEQRLGAAIKQAPQQTPNLRYYMGQIAEEQRRTDEALQWYESVEGDLKGNADQRRIRLLARSGHMEDALAMLQTMQADSNDARVERLQLEAQLWREAKQYDQALQVLSNGLKTYPDNADLLYDRSLIADLLGKDADAERDLRRYLALKPDSVQGQNALGYTLANRNRSLDEAETLLTAALAKEPDSAIIIDSMGWLRFRQGKLQEARELLARAYGLMSDPEIGAHYAEVLWQSGDKAEARKVYDAMLLADPANATLLEVNKRLGIR</sequence>
<keyword evidence="6" id="KW-1185">Reference proteome</keyword>
<dbReference type="RefSeq" id="WP_084091306.1">
    <property type="nucleotide sequence ID" value="NZ_FWXD01000015.1"/>
</dbReference>
<dbReference type="InterPro" id="IPR019734">
    <property type="entry name" value="TPR_rpt"/>
</dbReference>
<feature type="repeat" description="TPR" evidence="3">
    <location>
        <begin position="280"/>
        <end position="313"/>
    </location>
</feature>
<dbReference type="PANTHER" id="PTHR45586">
    <property type="entry name" value="TPR REPEAT-CONTAINING PROTEIN PA4667"/>
    <property type="match status" value="1"/>
</dbReference>
<keyword evidence="4" id="KW-0732">Signal</keyword>
<dbReference type="Proteomes" id="UP000192761">
    <property type="component" value="Unassembled WGS sequence"/>
</dbReference>
<dbReference type="InterPro" id="IPR011990">
    <property type="entry name" value="TPR-like_helical_dom_sf"/>
</dbReference>
<evidence type="ECO:0000256" key="2">
    <source>
        <dbReference type="ARBA" id="ARBA00022803"/>
    </source>
</evidence>
<dbReference type="EMBL" id="FWXD01000015">
    <property type="protein sequence ID" value="SMC26980.1"/>
    <property type="molecule type" value="Genomic_DNA"/>
</dbReference>
<dbReference type="OrthoDB" id="9766710at2"/>
<dbReference type="PANTHER" id="PTHR45586:SF16">
    <property type="entry name" value="DOMAIN PROTEIN, PUTATIVE-RELATED"/>
    <property type="match status" value="1"/>
</dbReference>
<name>A0A1W1XSN6_9NEIS</name>
<evidence type="ECO:0000256" key="4">
    <source>
        <dbReference type="SAM" id="SignalP"/>
    </source>
</evidence>
<dbReference type="AlphaFoldDB" id="A0A1W1XSN6"/>
<dbReference type="SMART" id="SM00028">
    <property type="entry name" value="TPR"/>
    <property type="match status" value="8"/>
</dbReference>